<keyword evidence="3" id="KW-1185">Reference proteome</keyword>
<name>A0ABR2HAJ6_9EUKA</name>
<organism evidence="2 3">
    <name type="scientific">Tritrichomonas musculus</name>
    <dbReference type="NCBI Taxonomy" id="1915356"/>
    <lineage>
        <taxon>Eukaryota</taxon>
        <taxon>Metamonada</taxon>
        <taxon>Parabasalia</taxon>
        <taxon>Tritrichomonadida</taxon>
        <taxon>Tritrichomonadidae</taxon>
        <taxon>Tritrichomonas</taxon>
    </lineage>
</organism>
<feature type="coiled-coil region" evidence="1">
    <location>
        <begin position="181"/>
        <end position="208"/>
    </location>
</feature>
<evidence type="ECO:0000256" key="1">
    <source>
        <dbReference type="SAM" id="Coils"/>
    </source>
</evidence>
<evidence type="ECO:0000313" key="3">
    <source>
        <dbReference type="Proteomes" id="UP001470230"/>
    </source>
</evidence>
<feature type="coiled-coil region" evidence="1">
    <location>
        <begin position="503"/>
        <end position="530"/>
    </location>
</feature>
<protein>
    <submittedName>
        <fullName evidence="2">Uncharacterized protein</fullName>
    </submittedName>
</protein>
<dbReference type="Proteomes" id="UP001470230">
    <property type="component" value="Unassembled WGS sequence"/>
</dbReference>
<feature type="coiled-coil region" evidence="1">
    <location>
        <begin position="586"/>
        <end position="645"/>
    </location>
</feature>
<sequence>MSFDINDLDYRTRERYNNDLIAQIETLTNQNNDLQNEICEIKEYLIGYTKTDCKISLKEFIMYLLEKKDKAYDNLLKVKEGRNKVIYDMKQVLIKRGGIPDKGEKDKGVDMINRVIDIKEGEISSLKEQIIECNKKEKQTKKNYNSLVRRLLKLREKLISEGNLIDINSKDQEDIILDKVLSIKNEEIDNLKKMCQELENQQTNASLLLQSHDLANSSLSSPSKSDDFTQIESIKQKLVKLGDFRFTIKQLTAEEMLDQVLSNKDSQIRALSNRLQEIECNQPRSSLLGSSGYGFNNYSSSYRSGASSRVILNDDSRQIEIIKEKLFNLGDFSISFKFLPVDEMLSQVLSNKDLQIQKLLDENQRIIQKLIKEENNLIDDYDVNNQSLEEIVDKVVSNKKEQIKTLENKNAELNNELASLSNKLKIGIDYLGFSSNNDVAKDNDNPTLKNDFDEIQKENQQLKNEILQIKQKLISEGSLPNTDSKSSLDEILNQFLLNIILEKAELIKKNEILVNENEIIKNNNNKLNQDHEGYLKKMSKNIEVMMKNLQDIPQRNESKSMINKIENYHKDMSLITNCQISILPEDLKSKNENQELKDKLASQEKEKNEMIDNYNKMLHINEIEIEDLKKKCTNLEQDKLATEDLLRRHVCLIKNENDKQIRRLKYLQRMEIKAIIEKDENSENQ</sequence>
<evidence type="ECO:0000313" key="2">
    <source>
        <dbReference type="EMBL" id="KAK8843261.1"/>
    </source>
</evidence>
<dbReference type="EMBL" id="JAPFFF010000035">
    <property type="protein sequence ID" value="KAK8843261.1"/>
    <property type="molecule type" value="Genomic_DNA"/>
</dbReference>
<keyword evidence="1" id="KW-0175">Coiled coil</keyword>
<gene>
    <name evidence="2" type="ORF">M9Y10_025116</name>
</gene>
<accession>A0ABR2HAJ6</accession>
<comment type="caution">
    <text evidence="2">The sequence shown here is derived from an EMBL/GenBank/DDBJ whole genome shotgun (WGS) entry which is preliminary data.</text>
</comment>
<feature type="coiled-coil region" evidence="1">
    <location>
        <begin position="356"/>
        <end position="472"/>
    </location>
</feature>
<proteinExistence type="predicted"/>
<reference evidence="2 3" key="1">
    <citation type="submission" date="2024-04" db="EMBL/GenBank/DDBJ databases">
        <title>Tritrichomonas musculus Genome.</title>
        <authorList>
            <person name="Alves-Ferreira E."/>
            <person name="Grigg M."/>
            <person name="Lorenzi H."/>
            <person name="Galac M."/>
        </authorList>
    </citation>
    <scope>NUCLEOTIDE SEQUENCE [LARGE SCALE GENOMIC DNA]</scope>
    <source>
        <strain evidence="2 3">EAF2021</strain>
    </source>
</reference>
<feature type="coiled-coil region" evidence="1">
    <location>
        <begin position="116"/>
        <end position="157"/>
    </location>
</feature>